<accession>A0AAU7EK70</accession>
<dbReference type="AlphaFoldDB" id="A0AAU7EK70"/>
<dbReference type="InterPro" id="IPR032286">
    <property type="entry name" value="DUF4837"/>
</dbReference>
<dbReference type="Pfam" id="PF16125">
    <property type="entry name" value="DUF4837"/>
    <property type="match status" value="1"/>
</dbReference>
<evidence type="ECO:0000313" key="1">
    <source>
        <dbReference type="EMBL" id="XBL15743.1"/>
    </source>
</evidence>
<keyword evidence="2" id="KW-1185">Reference proteome</keyword>
<dbReference type="PROSITE" id="PS51257">
    <property type="entry name" value="PROKAR_LIPOPROTEIN"/>
    <property type="match status" value="1"/>
</dbReference>
<dbReference type="RefSeq" id="WP_308991758.1">
    <property type="nucleotide sequence ID" value="NZ_CP155618.1"/>
</dbReference>
<organism evidence="1 2">
    <name type="scientific">Mariniflexile litorale</name>
    <dbReference type="NCBI Taxonomy" id="3045158"/>
    <lineage>
        <taxon>Bacteria</taxon>
        <taxon>Pseudomonadati</taxon>
        <taxon>Bacteroidota</taxon>
        <taxon>Flavobacteriia</taxon>
        <taxon>Flavobacteriales</taxon>
        <taxon>Flavobacteriaceae</taxon>
        <taxon>Mariniflexile</taxon>
    </lineage>
</organism>
<sequence length="336" mass="37884">MMRNILFSAILLTLFVSCGDKKSSQDKMLLDSSGSINNISVVIDNELWNGSVGDAIRNVLTAPIYGLPQDEPMFTISQIPPSVFSGFVTKNRTVLKIEVNKDAGVEILNNVYAQPQKVIVVKGQSREQLVGAINDNASKIVKTFRSEEIVARQRQMAKSPHNFTSIQKKLGLTIQFPSAYRITKETDNFFWIRKDITTGTTNLMIFEVPYSAIKRNDSLVNQIVKIRDSIGKAHIKGRQDGDIKSDGEKIESYMTTEDSYAPYTNITMVDNKFTIETKGLWDLKADFMGGPFINYAIEDKINKRWVFVEGFAFAPSVEKRDYILELEAIIKSVRIN</sequence>
<dbReference type="Proteomes" id="UP001224325">
    <property type="component" value="Chromosome"/>
</dbReference>
<proteinExistence type="predicted"/>
<gene>
    <name evidence="1" type="ORF">QLS71_006930</name>
</gene>
<dbReference type="KEGG" id="mlil:QLS71_006930"/>
<reference evidence="1" key="1">
    <citation type="submission" date="2024-04" db="EMBL/GenBank/DDBJ databases">
        <title>Mariniflexile litorale, isolated from the shallow sediments of the Sea of Japan.</title>
        <authorList>
            <person name="Romanenko L."/>
            <person name="Isaeva M."/>
        </authorList>
    </citation>
    <scope>NUCLEOTIDE SEQUENCE [LARGE SCALE GENOMIC DNA]</scope>
    <source>
        <strain evidence="1">KMM 9835</strain>
    </source>
</reference>
<evidence type="ECO:0000313" key="2">
    <source>
        <dbReference type="Proteomes" id="UP001224325"/>
    </source>
</evidence>
<name>A0AAU7EK70_9FLAO</name>
<protein>
    <submittedName>
        <fullName evidence="1">DUF4837 family protein</fullName>
    </submittedName>
</protein>
<dbReference type="EMBL" id="CP155618">
    <property type="protein sequence ID" value="XBL15743.1"/>
    <property type="molecule type" value="Genomic_DNA"/>
</dbReference>